<dbReference type="Gene3D" id="3.90.226.10">
    <property type="entry name" value="2-enoyl-CoA Hydratase, Chain A, domain 1"/>
    <property type="match status" value="1"/>
</dbReference>
<evidence type="ECO:0000313" key="8">
    <source>
        <dbReference type="EMBL" id="RKS73824.1"/>
    </source>
</evidence>
<accession>A0A420XNR3</accession>
<evidence type="ECO:0000313" key="9">
    <source>
        <dbReference type="Proteomes" id="UP000281955"/>
    </source>
</evidence>
<dbReference type="Proteomes" id="UP000281955">
    <property type="component" value="Unassembled WGS sequence"/>
</dbReference>
<evidence type="ECO:0000256" key="6">
    <source>
        <dbReference type="PROSITE-ProRule" id="PRU10085"/>
    </source>
</evidence>
<dbReference type="FunFam" id="3.90.226.10:FF:000002">
    <property type="entry name" value="ATP-dependent Clp protease proteolytic subunit"/>
    <property type="match status" value="1"/>
</dbReference>
<dbReference type="PRINTS" id="PR00127">
    <property type="entry name" value="CLPPROTEASEP"/>
</dbReference>
<sequence>MSSPFASPVPSHDRMTTPMGNLHLPAGYAAQSALGAAAPSSRYVLPQIEERTSYGFKRQDPYTKLFEERIIFLGQAIDDTIANDVISQLIVLESADPDRDIVLYINSPGGSFTALTAIYDTMQFVRPDVQTFCLGQAASAAAVLLAAGTAGKRFALSNSRVLIHQPYSEGGGQGSDIEIQAREILRMREWLEETLAKHSNKPIEEIRRDIERDKILQAPEALDYGLIDQVLTTRSA</sequence>
<dbReference type="InterPro" id="IPR029045">
    <property type="entry name" value="ClpP/crotonase-like_dom_sf"/>
</dbReference>
<dbReference type="GO" id="GO:0051117">
    <property type="term" value="F:ATPase binding"/>
    <property type="evidence" value="ECO:0007669"/>
    <property type="project" value="TreeGrafter"/>
</dbReference>
<comment type="subunit">
    <text evidence="5">Fourteen ClpP subunits assemble into 2 heptameric rings which stack back to back to give a disk-like structure with a central cavity, resembling the structure of eukaryotic proteasomes.</text>
</comment>
<dbReference type="AlphaFoldDB" id="A0A420XNR3"/>
<dbReference type="GO" id="GO:0009368">
    <property type="term" value="C:endopeptidase Clp complex"/>
    <property type="evidence" value="ECO:0007669"/>
    <property type="project" value="TreeGrafter"/>
</dbReference>
<dbReference type="HAMAP" id="MF_00444">
    <property type="entry name" value="ClpP"/>
    <property type="match status" value="1"/>
</dbReference>
<feature type="active site" evidence="6">
    <location>
        <position position="139"/>
    </location>
</feature>
<dbReference type="Pfam" id="PF00574">
    <property type="entry name" value="CLP_protease"/>
    <property type="match status" value="1"/>
</dbReference>
<dbReference type="EC" id="3.4.21.92" evidence="5"/>
<dbReference type="PANTHER" id="PTHR10381">
    <property type="entry name" value="ATP-DEPENDENT CLP PROTEASE PROTEOLYTIC SUBUNIT"/>
    <property type="match status" value="1"/>
</dbReference>
<dbReference type="FunCoup" id="A0A420XNR3">
    <property type="interactions" value="170"/>
</dbReference>
<dbReference type="GO" id="GO:0006515">
    <property type="term" value="P:protein quality control for misfolded or incompletely synthesized proteins"/>
    <property type="evidence" value="ECO:0007669"/>
    <property type="project" value="TreeGrafter"/>
</dbReference>
<dbReference type="CDD" id="cd07017">
    <property type="entry name" value="S14_ClpP_2"/>
    <property type="match status" value="1"/>
</dbReference>
<dbReference type="EMBL" id="RBWV01000012">
    <property type="protein sequence ID" value="RKS73824.1"/>
    <property type="molecule type" value="Genomic_DNA"/>
</dbReference>
<dbReference type="SUPFAM" id="SSF52096">
    <property type="entry name" value="ClpP/crotonase"/>
    <property type="match status" value="1"/>
</dbReference>
<keyword evidence="2 5" id="KW-0645">Protease</keyword>
<dbReference type="GO" id="GO:0005737">
    <property type="term" value="C:cytoplasm"/>
    <property type="evidence" value="ECO:0007669"/>
    <property type="project" value="UniProtKB-SubCell"/>
</dbReference>
<feature type="active site" evidence="5">
    <location>
        <position position="164"/>
    </location>
</feature>
<protein>
    <recommendedName>
        <fullName evidence="5 7">ATP-dependent Clp protease proteolytic subunit</fullName>
        <ecNumber evidence="5">3.4.21.92</ecNumber>
    </recommendedName>
    <alternativeName>
        <fullName evidence="5">Endopeptidase Clp</fullName>
    </alternativeName>
</protein>
<evidence type="ECO:0000256" key="3">
    <source>
        <dbReference type="ARBA" id="ARBA00022801"/>
    </source>
</evidence>
<comment type="similarity">
    <text evidence="1 5 7">Belongs to the peptidase S14 family.</text>
</comment>
<evidence type="ECO:0000256" key="4">
    <source>
        <dbReference type="ARBA" id="ARBA00022825"/>
    </source>
</evidence>
<keyword evidence="3 5" id="KW-0378">Hydrolase</keyword>
<keyword evidence="9" id="KW-1185">Reference proteome</keyword>
<dbReference type="InterPro" id="IPR023562">
    <property type="entry name" value="ClpP/TepA"/>
</dbReference>
<evidence type="ECO:0000256" key="5">
    <source>
        <dbReference type="HAMAP-Rule" id="MF_00444"/>
    </source>
</evidence>
<proteinExistence type="inferred from homology"/>
<comment type="catalytic activity">
    <reaction evidence="5 6">
        <text>Hydrolysis of proteins to small peptides in the presence of ATP and magnesium. alpha-casein is the usual test substrate. In the absence of ATP, only oligopeptides shorter than five residues are hydrolyzed (such as succinyl-Leu-Tyr-|-NHMec, and Leu-Tyr-Leu-|-Tyr-Trp, in which cleavage of the -Tyr-|-Leu- and -Tyr-|-Trp bonds also occurs).</text>
        <dbReference type="EC" id="3.4.21.92"/>
    </reaction>
</comment>
<keyword evidence="5" id="KW-0963">Cytoplasm</keyword>
<dbReference type="PANTHER" id="PTHR10381:SF26">
    <property type="entry name" value="ATP-DEPENDENT CLP PROTEASE PROTEOLYTIC SUBUNIT-LIKE-RELATED"/>
    <property type="match status" value="1"/>
</dbReference>
<keyword evidence="4 5" id="KW-0720">Serine protease</keyword>
<feature type="active site" description="Nucleophile" evidence="5">
    <location>
        <position position="139"/>
    </location>
</feature>
<dbReference type="InterPro" id="IPR018215">
    <property type="entry name" value="ClpP_Ser_AS"/>
</dbReference>
<dbReference type="NCBIfam" id="NF001368">
    <property type="entry name" value="PRK00277.1"/>
    <property type="match status" value="1"/>
</dbReference>
<comment type="function">
    <text evidence="5">Cleaves peptides in various proteins in a process that requires ATP hydrolysis. Has a chymotrypsin-like activity. Plays a major role in the degradation of misfolded proteins.</text>
</comment>
<comment type="caution">
    <text evidence="8">The sequence shown here is derived from an EMBL/GenBank/DDBJ whole genome shotgun (WGS) entry which is preliminary data.</text>
</comment>
<dbReference type="InParanoid" id="A0A420XNR3"/>
<dbReference type="GO" id="GO:0004252">
    <property type="term" value="F:serine-type endopeptidase activity"/>
    <property type="evidence" value="ECO:0007669"/>
    <property type="project" value="UniProtKB-UniRule"/>
</dbReference>
<comment type="subcellular location">
    <subcellularLocation>
        <location evidence="5">Cytoplasm</location>
    </subcellularLocation>
</comment>
<evidence type="ECO:0000256" key="7">
    <source>
        <dbReference type="RuleBase" id="RU003567"/>
    </source>
</evidence>
<evidence type="ECO:0000256" key="2">
    <source>
        <dbReference type="ARBA" id="ARBA00022670"/>
    </source>
</evidence>
<gene>
    <name evidence="5" type="primary">clpP</name>
    <name evidence="8" type="ORF">CLV35_2317</name>
</gene>
<name>A0A420XNR3_9ACTN</name>
<dbReference type="PROSITE" id="PS00381">
    <property type="entry name" value="CLP_PROTEASE_SER"/>
    <property type="match status" value="1"/>
</dbReference>
<dbReference type="GO" id="GO:0004176">
    <property type="term" value="F:ATP-dependent peptidase activity"/>
    <property type="evidence" value="ECO:0007669"/>
    <property type="project" value="InterPro"/>
</dbReference>
<organism evidence="8 9">
    <name type="scientific">Motilibacter peucedani</name>
    <dbReference type="NCBI Taxonomy" id="598650"/>
    <lineage>
        <taxon>Bacteria</taxon>
        <taxon>Bacillati</taxon>
        <taxon>Actinomycetota</taxon>
        <taxon>Actinomycetes</taxon>
        <taxon>Motilibacterales</taxon>
        <taxon>Motilibacteraceae</taxon>
        <taxon>Motilibacter</taxon>
    </lineage>
</organism>
<dbReference type="NCBIfam" id="NF009205">
    <property type="entry name" value="PRK12553.1"/>
    <property type="match status" value="1"/>
</dbReference>
<reference evidence="8 9" key="1">
    <citation type="submission" date="2018-10" db="EMBL/GenBank/DDBJ databases">
        <title>Genomic Encyclopedia of Archaeal and Bacterial Type Strains, Phase II (KMG-II): from individual species to whole genera.</title>
        <authorList>
            <person name="Goeker M."/>
        </authorList>
    </citation>
    <scope>NUCLEOTIDE SEQUENCE [LARGE SCALE GENOMIC DNA]</scope>
    <source>
        <strain evidence="8 9">RP-AC37</strain>
    </source>
</reference>
<dbReference type="InterPro" id="IPR001907">
    <property type="entry name" value="ClpP"/>
</dbReference>
<evidence type="ECO:0000256" key="1">
    <source>
        <dbReference type="ARBA" id="ARBA00007039"/>
    </source>
</evidence>